<feature type="transmembrane region" description="Helical" evidence="7">
    <location>
        <begin position="178"/>
        <end position="199"/>
    </location>
</feature>
<accession>F8L792</accession>
<dbReference type="KEGG" id="sng:SNE_A07320"/>
<reference key="1">
    <citation type="journal article" date="2011" name="Mol. Biol. Evol.">
        <title>Unity in variety -- the pan-genome of the Chlamydiae.</title>
        <authorList>
            <person name="Collingro A."/>
            <person name="Tischler P."/>
            <person name="Weinmaier T."/>
            <person name="Penz T."/>
            <person name="Heinz E."/>
            <person name="Brunham R.C."/>
            <person name="Read T.D."/>
            <person name="Bavoil P.M."/>
            <person name="Sachse K."/>
            <person name="Kahane S."/>
            <person name="Friedman M.G."/>
            <person name="Rattei T."/>
            <person name="Myers G.S.A."/>
            <person name="Horn M."/>
        </authorList>
    </citation>
    <scope>NUCLEOTIDE SEQUENCE</scope>
    <source>
        <strain>Z</strain>
    </source>
</reference>
<proteinExistence type="predicted"/>
<evidence type="ECO:0000256" key="1">
    <source>
        <dbReference type="ARBA" id="ARBA00004651"/>
    </source>
</evidence>
<feature type="transmembrane region" description="Helical" evidence="7">
    <location>
        <begin position="9"/>
        <end position="28"/>
    </location>
</feature>
<gene>
    <name evidence="9" type="ordered locus">SNE_A07320</name>
</gene>
<evidence type="ECO:0000256" key="3">
    <source>
        <dbReference type="ARBA" id="ARBA00022692"/>
    </source>
</evidence>
<dbReference type="GO" id="GO:0005886">
    <property type="term" value="C:plasma membrane"/>
    <property type="evidence" value="ECO:0007669"/>
    <property type="project" value="UniProtKB-SubCell"/>
</dbReference>
<protein>
    <recommendedName>
        <fullName evidence="8">Phosphatidic acid phosphatase type 2/haloperoxidase domain-containing protein</fullName>
    </recommendedName>
</protein>
<evidence type="ECO:0000256" key="6">
    <source>
        <dbReference type="ARBA" id="ARBA00023136"/>
    </source>
</evidence>
<dbReference type="InterPro" id="IPR036938">
    <property type="entry name" value="PAP2/HPO_sf"/>
</dbReference>
<keyword evidence="2" id="KW-1003">Cell membrane</keyword>
<dbReference type="EMBL" id="FR872582">
    <property type="protein sequence ID" value="CCB88609.1"/>
    <property type="molecule type" value="Genomic_DNA"/>
</dbReference>
<comment type="subcellular location">
    <subcellularLocation>
        <location evidence="1">Cell membrane</location>
        <topology evidence="1">Multi-pass membrane protein</topology>
    </subcellularLocation>
</comment>
<evidence type="ECO:0000256" key="5">
    <source>
        <dbReference type="ARBA" id="ARBA00022989"/>
    </source>
</evidence>
<evidence type="ECO:0000256" key="7">
    <source>
        <dbReference type="SAM" id="Phobius"/>
    </source>
</evidence>
<feature type="transmembrane region" description="Helical" evidence="7">
    <location>
        <begin position="64"/>
        <end position="81"/>
    </location>
</feature>
<dbReference type="PANTHER" id="PTHR14969:SF62">
    <property type="entry name" value="DECAPRENYLPHOSPHORYL-5-PHOSPHORIBOSE PHOSPHATASE RV3807C-RELATED"/>
    <property type="match status" value="1"/>
</dbReference>
<evidence type="ECO:0000256" key="2">
    <source>
        <dbReference type="ARBA" id="ARBA00022475"/>
    </source>
</evidence>
<keyword evidence="4" id="KW-0378">Hydrolase</keyword>
<name>F8L792_SIMNZ</name>
<dbReference type="SMART" id="SM00014">
    <property type="entry name" value="acidPPc"/>
    <property type="match status" value="1"/>
</dbReference>
<dbReference type="Gene3D" id="1.20.144.10">
    <property type="entry name" value="Phosphatidic acid phosphatase type 2/haloperoxidase"/>
    <property type="match status" value="1"/>
</dbReference>
<evidence type="ECO:0000313" key="9">
    <source>
        <dbReference type="EMBL" id="CCB88609.1"/>
    </source>
</evidence>
<feature type="transmembrane region" description="Helical" evidence="7">
    <location>
        <begin position="153"/>
        <end position="171"/>
    </location>
</feature>
<evidence type="ECO:0000259" key="8">
    <source>
        <dbReference type="SMART" id="SM00014"/>
    </source>
</evidence>
<evidence type="ECO:0000256" key="4">
    <source>
        <dbReference type="ARBA" id="ARBA00022801"/>
    </source>
</evidence>
<dbReference type="HOGENOM" id="CLU_102925_0_0_0"/>
<dbReference type="InterPro" id="IPR000326">
    <property type="entry name" value="PAP2/HPO"/>
</dbReference>
<dbReference type="RefSeq" id="WP_013943076.1">
    <property type="nucleotide sequence ID" value="NC_015713.1"/>
</dbReference>
<organism evidence="9 10">
    <name type="scientific">Simkania negevensis (strain ATCC VR-1471 / DSM 27360 / Z)</name>
    <dbReference type="NCBI Taxonomy" id="331113"/>
    <lineage>
        <taxon>Bacteria</taxon>
        <taxon>Pseudomonadati</taxon>
        <taxon>Chlamydiota</taxon>
        <taxon>Chlamydiia</taxon>
        <taxon>Parachlamydiales</taxon>
        <taxon>Simkaniaceae</taxon>
        <taxon>Simkania</taxon>
    </lineage>
</organism>
<dbReference type="CDD" id="cd01610">
    <property type="entry name" value="PAP2_like"/>
    <property type="match status" value="1"/>
</dbReference>
<dbReference type="STRING" id="331113.SNE_A07320"/>
<dbReference type="GO" id="GO:0016787">
    <property type="term" value="F:hydrolase activity"/>
    <property type="evidence" value="ECO:0007669"/>
    <property type="project" value="UniProtKB-KW"/>
</dbReference>
<dbReference type="AlphaFoldDB" id="F8L792"/>
<keyword evidence="3 7" id="KW-0812">Transmembrane</keyword>
<dbReference type="PANTHER" id="PTHR14969">
    <property type="entry name" value="SPHINGOSINE-1-PHOSPHATE PHOSPHOHYDROLASE"/>
    <property type="match status" value="1"/>
</dbReference>
<keyword evidence="10" id="KW-1185">Reference proteome</keyword>
<evidence type="ECO:0000313" key="10">
    <source>
        <dbReference type="Proteomes" id="UP000000496"/>
    </source>
</evidence>
<sequence>MNHWNLKKLFIPPLIILLLFMSWLTPLFRPYWNALDSWTFYTLNTWIQENTFWQNFWAFTGTRLMDWIHDIFMFLFFFYAIKKATSDLKERKIAELIGTILFMALTICIVNGIMFPEFIHAPRKSPTMIDREAFRLSSVIEWTKVKDHSRKSFPGDHATTAILFTCFIYHLMGWRLGIFATVYAIFFCLPRLIVGAHWLTDILLGSSLIAITISSLIMGTPIGNSVFRFFEKLILKMRRRTF</sequence>
<dbReference type="eggNOG" id="COG0671">
    <property type="taxonomic scope" value="Bacteria"/>
</dbReference>
<keyword evidence="6 7" id="KW-0472">Membrane</keyword>
<reference evidence="9 10" key="2">
    <citation type="journal article" date="2011" name="Mol. Biol. Evol.">
        <title>Unity in variety--the pan-genome of the Chlamydiae.</title>
        <authorList>
            <person name="Collingro A."/>
            <person name="Tischler P."/>
            <person name="Weinmaier T."/>
            <person name="Penz T."/>
            <person name="Heinz E."/>
            <person name="Brunham R.C."/>
            <person name="Read T.D."/>
            <person name="Bavoil P.M."/>
            <person name="Sachse K."/>
            <person name="Kahane S."/>
            <person name="Friedman M.G."/>
            <person name="Rattei T."/>
            <person name="Myers G.S."/>
            <person name="Horn M."/>
        </authorList>
    </citation>
    <scope>NUCLEOTIDE SEQUENCE [LARGE SCALE GENOMIC DNA]</scope>
    <source>
        <strain evidence="10">ATCC VR-1471 / Z</strain>
    </source>
</reference>
<feature type="transmembrane region" description="Helical" evidence="7">
    <location>
        <begin position="205"/>
        <end position="230"/>
    </location>
</feature>
<keyword evidence="5 7" id="KW-1133">Transmembrane helix</keyword>
<dbReference type="OrthoDB" id="8477781at2"/>
<dbReference type="Pfam" id="PF01569">
    <property type="entry name" value="PAP2"/>
    <property type="match status" value="1"/>
</dbReference>
<feature type="domain" description="Phosphatidic acid phosphatase type 2/haloperoxidase" evidence="8">
    <location>
        <begin position="97"/>
        <end position="218"/>
    </location>
</feature>
<dbReference type="SUPFAM" id="SSF48317">
    <property type="entry name" value="Acid phosphatase/Vanadium-dependent haloperoxidase"/>
    <property type="match status" value="1"/>
</dbReference>
<feature type="transmembrane region" description="Helical" evidence="7">
    <location>
        <begin position="93"/>
        <end position="115"/>
    </location>
</feature>
<dbReference type="Proteomes" id="UP000000496">
    <property type="component" value="Chromosome gsn.131"/>
</dbReference>